<evidence type="ECO:0000256" key="8">
    <source>
        <dbReference type="ARBA" id="ARBA00023098"/>
    </source>
</evidence>
<accession>A0AAV2QJN6</accession>
<dbReference type="EC" id="2.3.1.-" evidence="11"/>
<keyword evidence="3" id="KW-0444">Lipid biosynthesis</keyword>
<keyword evidence="7 11" id="KW-1133">Transmembrane helix</keyword>
<feature type="transmembrane region" description="Helical" evidence="11">
    <location>
        <begin position="127"/>
        <end position="146"/>
    </location>
</feature>
<evidence type="ECO:0000313" key="13">
    <source>
        <dbReference type="Proteomes" id="UP001497623"/>
    </source>
</evidence>
<evidence type="ECO:0000256" key="3">
    <source>
        <dbReference type="ARBA" id="ARBA00022516"/>
    </source>
</evidence>
<evidence type="ECO:0000256" key="6">
    <source>
        <dbReference type="ARBA" id="ARBA00022824"/>
    </source>
</evidence>
<keyword evidence="13" id="KW-1185">Reference proteome</keyword>
<keyword evidence="5 11" id="KW-0812">Transmembrane</keyword>
<dbReference type="PANTHER" id="PTHR12317">
    <property type="entry name" value="DIACYLGLYCEROL O-ACYLTRANSFERASE"/>
    <property type="match status" value="1"/>
</dbReference>
<evidence type="ECO:0000256" key="4">
    <source>
        <dbReference type="ARBA" id="ARBA00022679"/>
    </source>
</evidence>
<evidence type="ECO:0000256" key="11">
    <source>
        <dbReference type="RuleBase" id="RU367023"/>
    </source>
</evidence>
<reference evidence="12 13" key="1">
    <citation type="submission" date="2024-05" db="EMBL/GenBank/DDBJ databases">
        <authorList>
            <person name="Wallberg A."/>
        </authorList>
    </citation>
    <scope>NUCLEOTIDE SEQUENCE [LARGE SCALE GENOMIC DNA]</scope>
</reference>
<gene>
    <name evidence="12" type="ORF">MNOR_LOCUS13839</name>
</gene>
<dbReference type="EMBL" id="CAXKWB010008081">
    <property type="protein sequence ID" value="CAL4089562.1"/>
    <property type="molecule type" value="Genomic_DNA"/>
</dbReference>
<evidence type="ECO:0000256" key="10">
    <source>
        <dbReference type="ARBA" id="ARBA00023315"/>
    </source>
</evidence>
<dbReference type="PANTHER" id="PTHR12317:SF79">
    <property type="entry name" value="ACYLTRANSFERASE"/>
    <property type="match status" value="1"/>
</dbReference>
<proteinExistence type="inferred from homology"/>
<name>A0AAV2QJN6_MEGNR</name>
<evidence type="ECO:0000256" key="1">
    <source>
        <dbReference type="ARBA" id="ARBA00004477"/>
    </source>
</evidence>
<evidence type="ECO:0000256" key="5">
    <source>
        <dbReference type="ARBA" id="ARBA00022692"/>
    </source>
</evidence>
<dbReference type="GO" id="GO:0005789">
    <property type="term" value="C:endoplasmic reticulum membrane"/>
    <property type="evidence" value="ECO:0007669"/>
    <property type="project" value="UniProtKB-SubCell"/>
</dbReference>
<feature type="transmembrane region" description="Helical" evidence="11">
    <location>
        <begin position="98"/>
        <end position="121"/>
    </location>
</feature>
<keyword evidence="9 11" id="KW-0472">Membrane</keyword>
<evidence type="ECO:0000313" key="12">
    <source>
        <dbReference type="EMBL" id="CAL4089562.1"/>
    </source>
</evidence>
<dbReference type="Proteomes" id="UP001497623">
    <property type="component" value="Unassembled WGS sequence"/>
</dbReference>
<dbReference type="CDD" id="cd07987">
    <property type="entry name" value="LPLAT_MGAT-like"/>
    <property type="match status" value="1"/>
</dbReference>
<comment type="caution">
    <text evidence="12">The sequence shown here is derived from an EMBL/GenBank/DDBJ whole genome shotgun (WGS) entry which is preliminary data.</text>
</comment>
<comment type="similarity">
    <text evidence="2 11">Belongs to the diacylglycerol acyltransferase family.</text>
</comment>
<organism evidence="12 13">
    <name type="scientific">Meganyctiphanes norvegica</name>
    <name type="common">Northern krill</name>
    <name type="synonym">Thysanopoda norvegica</name>
    <dbReference type="NCBI Taxonomy" id="48144"/>
    <lineage>
        <taxon>Eukaryota</taxon>
        <taxon>Metazoa</taxon>
        <taxon>Ecdysozoa</taxon>
        <taxon>Arthropoda</taxon>
        <taxon>Crustacea</taxon>
        <taxon>Multicrustacea</taxon>
        <taxon>Malacostraca</taxon>
        <taxon>Eumalacostraca</taxon>
        <taxon>Eucarida</taxon>
        <taxon>Euphausiacea</taxon>
        <taxon>Euphausiidae</taxon>
        <taxon>Meganyctiphanes</taxon>
    </lineage>
</organism>
<dbReference type="InterPro" id="IPR007130">
    <property type="entry name" value="DAGAT"/>
</dbReference>
<keyword evidence="6 11" id="KW-0256">Endoplasmic reticulum</keyword>
<keyword evidence="4 11" id="KW-0808">Transferase</keyword>
<keyword evidence="10" id="KW-0012">Acyltransferase</keyword>
<sequence length="416" mass="47258">MTINNNADQLGIDYDVESEEAACKDTVTRTEDSVTGIEDTVGQERIDATDVEDLYDNQWIPKATEDDEPDDTRMDGWSFLGIQFAPINIPLQRRLQTLAVLLWFSFMLIIGWVSFLILAYIALYTNYWWISLAYLTWYIGDRSICIKGGRRFTSFRKFKLWDRFAEYFPITLIKTVDLDPRKNYIMGYHPHGVLAAGAVGSFATEGTNFSKKYPGLTPYVLTLPLNFHFPFSRELLMASGMVSCSKESLDYVLGQAPGSGHTIVVVPGGAKESLNAKPGTAILYLKKRVGFIKMALRHGASLVPIYTFGENEIYHQVDNPEGSLLRKFQDKLQQLISFSPVIFQGRGIFQYSFGLMPFRKPMYTVVGGPIDVQQVTEPTTEQIMNLHSKYIDAVTELYNKYRHTYSPYPNVDLKII</sequence>
<dbReference type="GO" id="GO:0019432">
    <property type="term" value="P:triglyceride biosynthetic process"/>
    <property type="evidence" value="ECO:0007669"/>
    <property type="project" value="TreeGrafter"/>
</dbReference>
<comment type="subcellular location">
    <subcellularLocation>
        <location evidence="1 11">Endoplasmic reticulum membrane</location>
        <topology evidence="1 11">Multi-pass membrane protein</topology>
    </subcellularLocation>
</comment>
<evidence type="ECO:0000256" key="9">
    <source>
        <dbReference type="ARBA" id="ARBA00023136"/>
    </source>
</evidence>
<dbReference type="Pfam" id="PF03982">
    <property type="entry name" value="DAGAT"/>
    <property type="match status" value="1"/>
</dbReference>
<evidence type="ECO:0000256" key="2">
    <source>
        <dbReference type="ARBA" id="ARBA00005420"/>
    </source>
</evidence>
<keyword evidence="8" id="KW-0443">Lipid metabolism</keyword>
<dbReference type="GO" id="GO:0004144">
    <property type="term" value="F:diacylglycerol O-acyltransferase activity"/>
    <property type="evidence" value="ECO:0007669"/>
    <property type="project" value="TreeGrafter"/>
</dbReference>
<dbReference type="AlphaFoldDB" id="A0AAV2QJN6"/>
<protein>
    <recommendedName>
        <fullName evidence="11">Acyltransferase</fullName>
        <ecNumber evidence="11">2.3.1.-</ecNumber>
    </recommendedName>
</protein>
<evidence type="ECO:0000256" key="7">
    <source>
        <dbReference type="ARBA" id="ARBA00022989"/>
    </source>
</evidence>